<evidence type="ECO:0000256" key="2">
    <source>
        <dbReference type="ARBA" id="ARBA00023082"/>
    </source>
</evidence>
<keyword evidence="3" id="KW-0238">DNA-binding</keyword>
<dbReference type="InterPro" id="IPR013324">
    <property type="entry name" value="RNA_pol_sigma_r3/r4-like"/>
</dbReference>
<dbReference type="Pfam" id="PF04545">
    <property type="entry name" value="Sigma70_r4"/>
    <property type="match status" value="1"/>
</dbReference>
<organism evidence="7">
    <name type="scientific">Myoviridae sp. ctAys2</name>
    <dbReference type="NCBI Taxonomy" id="2825044"/>
    <lineage>
        <taxon>Viruses</taxon>
        <taxon>Duplodnaviria</taxon>
        <taxon>Heunggongvirae</taxon>
        <taxon>Uroviricota</taxon>
        <taxon>Caudoviricetes</taxon>
    </lineage>
</organism>
<dbReference type="GO" id="GO:0003677">
    <property type="term" value="F:DNA binding"/>
    <property type="evidence" value="ECO:0007669"/>
    <property type="project" value="UniProtKB-KW"/>
</dbReference>
<evidence type="ECO:0000259" key="5">
    <source>
        <dbReference type="Pfam" id="PF04542"/>
    </source>
</evidence>
<dbReference type="InterPro" id="IPR050239">
    <property type="entry name" value="Sigma-70_RNA_pol_init_factors"/>
</dbReference>
<sequence length="319" mass="37203">MMDNEQLVARIRAGVDTADNMLILYEQNHGFIHKMALKYSGYAEIEDLKQEAYIGLCAAVEHYDEDKGVAFISYAGFWIKQTMQRYIDNCGGMVRLPVHAREWIAKYKKILREYRQYYGSEPSERELCHLLGVDREKLHTIQESARIGQIKSLSEVMGGEEEDFTIEDTIASDEDIEADVAERLDTAAMKKELWIAVDKLPKEQSEVIRKRYQQSMTRKDTGEALGIAAGAVQNLESKAMRTLRMPHKCRKFKPYFEQYLSAHSYHHVGVENFQRTWMSEVEREALREMEWEKEHERIMREADQVLAENTRIKEMLGYA</sequence>
<proteinExistence type="predicted"/>
<dbReference type="EMBL" id="BK015571">
    <property type="protein sequence ID" value="DAE13861.1"/>
    <property type="molecule type" value="Genomic_DNA"/>
</dbReference>
<feature type="domain" description="RNA polymerase sigma-70 region 2" evidence="5">
    <location>
        <begin position="24"/>
        <end position="87"/>
    </location>
</feature>
<dbReference type="PANTHER" id="PTHR30603:SF47">
    <property type="entry name" value="RNA POLYMERASE SIGMA FACTOR SIGD, CHLOROPLASTIC"/>
    <property type="match status" value="1"/>
</dbReference>
<keyword evidence="2" id="KW-0731">Sigma factor</keyword>
<dbReference type="InterPro" id="IPR013325">
    <property type="entry name" value="RNA_pol_sigma_r2"/>
</dbReference>
<feature type="domain" description="RNA polymerase sigma-70 region 4" evidence="6">
    <location>
        <begin position="196"/>
        <end position="244"/>
    </location>
</feature>
<dbReference type="Gene3D" id="1.20.140.160">
    <property type="match status" value="1"/>
</dbReference>
<evidence type="ECO:0000313" key="7">
    <source>
        <dbReference type="EMBL" id="DAE13861.1"/>
    </source>
</evidence>
<dbReference type="InterPro" id="IPR014284">
    <property type="entry name" value="RNA_pol_sigma-70_dom"/>
</dbReference>
<dbReference type="SUPFAM" id="SSF88659">
    <property type="entry name" value="Sigma3 and sigma4 domains of RNA polymerase sigma factors"/>
    <property type="match status" value="2"/>
</dbReference>
<evidence type="ECO:0000256" key="3">
    <source>
        <dbReference type="ARBA" id="ARBA00023125"/>
    </source>
</evidence>
<dbReference type="Pfam" id="PF04542">
    <property type="entry name" value="Sigma70_r2"/>
    <property type="match status" value="1"/>
</dbReference>
<accession>A0A8S5Q5B3</accession>
<dbReference type="InterPro" id="IPR000943">
    <property type="entry name" value="RNA_pol_sigma70"/>
</dbReference>
<dbReference type="GO" id="GO:0006352">
    <property type="term" value="P:DNA-templated transcription initiation"/>
    <property type="evidence" value="ECO:0007669"/>
    <property type="project" value="InterPro"/>
</dbReference>
<dbReference type="SUPFAM" id="SSF88946">
    <property type="entry name" value="Sigma2 domain of RNA polymerase sigma factors"/>
    <property type="match status" value="1"/>
</dbReference>
<reference evidence="7" key="1">
    <citation type="journal article" date="2021" name="Proc. Natl. Acad. Sci. U.S.A.">
        <title>A Catalog of Tens of Thousands of Viruses from Human Metagenomes Reveals Hidden Associations with Chronic Diseases.</title>
        <authorList>
            <person name="Tisza M.J."/>
            <person name="Buck C.B."/>
        </authorList>
    </citation>
    <scope>NUCLEOTIDE SEQUENCE</scope>
    <source>
        <strain evidence="7">CtAys2</strain>
    </source>
</reference>
<dbReference type="Gene3D" id="1.20.120.1810">
    <property type="match status" value="1"/>
</dbReference>
<dbReference type="PANTHER" id="PTHR30603">
    <property type="entry name" value="RNA POLYMERASE SIGMA FACTOR RPO"/>
    <property type="match status" value="1"/>
</dbReference>
<keyword evidence="1" id="KW-0805">Transcription regulation</keyword>
<evidence type="ECO:0000256" key="1">
    <source>
        <dbReference type="ARBA" id="ARBA00023015"/>
    </source>
</evidence>
<evidence type="ECO:0000256" key="4">
    <source>
        <dbReference type="ARBA" id="ARBA00023163"/>
    </source>
</evidence>
<evidence type="ECO:0000259" key="6">
    <source>
        <dbReference type="Pfam" id="PF04545"/>
    </source>
</evidence>
<name>A0A8S5Q5B3_9CAUD</name>
<keyword evidence="4" id="KW-0804">Transcription</keyword>
<dbReference type="GO" id="GO:0016987">
    <property type="term" value="F:sigma factor activity"/>
    <property type="evidence" value="ECO:0007669"/>
    <property type="project" value="UniProtKB-KW"/>
</dbReference>
<dbReference type="NCBIfam" id="TIGR02937">
    <property type="entry name" value="sigma70-ECF"/>
    <property type="match status" value="1"/>
</dbReference>
<dbReference type="PRINTS" id="PR00046">
    <property type="entry name" value="SIGMA70FCT"/>
</dbReference>
<protein>
    <submittedName>
        <fullName evidence="7">DNA directed RNA polymerase subunit</fullName>
    </submittedName>
</protein>
<dbReference type="InterPro" id="IPR007630">
    <property type="entry name" value="RNA_pol_sigma70_r4"/>
</dbReference>
<dbReference type="InterPro" id="IPR007627">
    <property type="entry name" value="RNA_pol_sigma70_r2"/>
</dbReference>